<evidence type="ECO:0000256" key="1">
    <source>
        <dbReference type="ARBA" id="ARBA00004123"/>
    </source>
</evidence>
<keyword evidence="2" id="KW-0677">Repeat</keyword>
<dbReference type="FunFam" id="1.10.10.60:FF:000077">
    <property type="entry name" value="MYB transcription factor"/>
    <property type="match status" value="1"/>
</dbReference>
<evidence type="ECO:0000259" key="9">
    <source>
        <dbReference type="PROSITE" id="PS50090"/>
    </source>
</evidence>
<name>A0AB40ASI4_DIOCR</name>
<accession>A0AB40ASI4</accession>
<evidence type="ECO:0000256" key="7">
    <source>
        <dbReference type="ARBA" id="ARBA00023242"/>
    </source>
</evidence>
<dbReference type="Proteomes" id="UP001515500">
    <property type="component" value="Unplaced"/>
</dbReference>
<dbReference type="InterPro" id="IPR001005">
    <property type="entry name" value="SANT/Myb"/>
</dbReference>
<dbReference type="PROSITE" id="PS51294">
    <property type="entry name" value="HTH_MYB"/>
    <property type="match status" value="2"/>
</dbReference>
<dbReference type="Gene3D" id="1.10.10.60">
    <property type="entry name" value="Homeodomain-like"/>
    <property type="match status" value="2"/>
</dbReference>
<dbReference type="FunFam" id="1.10.10.60:FF:000140">
    <property type="entry name" value="Myb transcription factor"/>
    <property type="match status" value="1"/>
</dbReference>
<organism evidence="11 12">
    <name type="scientific">Dioscorea cayennensis subsp. rotundata</name>
    <name type="common">White Guinea yam</name>
    <name type="synonym">Dioscorea rotundata</name>
    <dbReference type="NCBI Taxonomy" id="55577"/>
    <lineage>
        <taxon>Eukaryota</taxon>
        <taxon>Viridiplantae</taxon>
        <taxon>Streptophyta</taxon>
        <taxon>Embryophyta</taxon>
        <taxon>Tracheophyta</taxon>
        <taxon>Spermatophyta</taxon>
        <taxon>Magnoliopsida</taxon>
        <taxon>Liliopsida</taxon>
        <taxon>Dioscoreales</taxon>
        <taxon>Dioscoreaceae</taxon>
        <taxon>Dioscorea</taxon>
    </lineage>
</organism>
<dbReference type="GO" id="GO:0005634">
    <property type="term" value="C:nucleus"/>
    <property type="evidence" value="ECO:0007669"/>
    <property type="project" value="UniProtKB-SubCell"/>
</dbReference>
<dbReference type="Pfam" id="PF00249">
    <property type="entry name" value="Myb_DNA-binding"/>
    <property type="match status" value="2"/>
</dbReference>
<feature type="domain" description="HTH myb-type" evidence="10">
    <location>
        <begin position="23"/>
        <end position="73"/>
    </location>
</feature>
<feature type="region of interest" description="Disordered" evidence="8">
    <location>
        <begin position="1"/>
        <end position="21"/>
    </location>
</feature>
<protein>
    <submittedName>
        <fullName evidence="12">Transcription factor MYB46-like</fullName>
    </submittedName>
</protein>
<dbReference type="AlphaFoldDB" id="A0AB40ASI4"/>
<dbReference type="SMART" id="SM00717">
    <property type="entry name" value="SANT"/>
    <property type="match status" value="2"/>
</dbReference>
<feature type="compositionally biased region" description="Low complexity" evidence="8">
    <location>
        <begin position="253"/>
        <end position="275"/>
    </location>
</feature>
<evidence type="ECO:0000256" key="8">
    <source>
        <dbReference type="SAM" id="MobiDB-lite"/>
    </source>
</evidence>
<dbReference type="GeneID" id="120253780"/>
<dbReference type="InterPro" id="IPR017930">
    <property type="entry name" value="Myb_dom"/>
</dbReference>
<evidence type="ECO:0000256" key="3">
    <source>
        <dbReference type="ARBA" id="ARBA00023015"/>
    </source>
</evidence>
<dbReference type="GO" id="GO:0003677">
    <property type="term" value="F:DNA binding"/>
    <property type="evidence" value="ECO:0007669"/>
    <property type="project" value="UniProtKB-KW"/>
</dbReference>
<evidence type="ECO:0000256" key="5">
    <source>
        <dbReference type="ARBA" id="ARBA00023159"/>
    </source>
</evidence>
<dbReference type="SUPFAM" id="SSF46689">
    <property type="entry name" value="Homeodomain-like"/>
    <property type="match status" value="1"/>
</dbReference>
<evidence type="ECO:0000256" key="2">
    <source>
        <dbReference type="ARBA" id="ARBA00022737"/>
    </source>
</evidence>
<gene>
    <name evidence="12" type="primary">LOC120253780</name>
</gene>
<keyword evidence="6" id="KW-0804">Transcription</keyword>
<keyword evidence="5" id="KW-0010">Activator</keyword>
<keyword evidence="7" id="KW-0539">Nucleus</keyword>
<dbReference type="RefSeq" id="XP_039117951.1">
    <property type="nucleotide sequence ID" value="XM_039262017.1"/>
</dbReference>
<reference evidence="12" key="1">
    <citation type="submission" date="2025-08" db="UniProtKB">
        <authorList>
            <consortium name="RefSeq"/>
        </authorList>
    </citation>
    <scope>IDENTIFICATION</scope>
</reference>
<dbReference type="PANTHER" id="PTHR47997:SF44">
    <property type="entry name" value="TRANSCRIPTION FACTOR MYB46"/>
    <property type="match status" value="1"/>
</dbReference>
<dbReference type="InterPro" id="IPR009057">
    <property type="entry name" value="Homeodomain-like_sf"/>
</dbReference>
<evidence type="ECO:0000313" key="11">
    <source>
        <dbReference type="Proteomes" id="UP001515500"/>
    </source>
</evidence>
<sequence length="322" mass="35497">MRKPDTPAKNTTTTNNNTGAVNKLRKGLWSPEEDDKLVKYMLSNGQGCWSDVARNAGLQRCGKSCRLRWINYLRPDLKRGAFSPQEEELIIHLHSVLGNRWSQIAARLPGRTDNEIKNFWNSTIKKRLKNASPNNSESPETKEAVSGLATLNEHEIMAMCMESSTSSSTSSVRVMYNNASDRYDPLPLPCFGYGMPSYGPGNYFHDSVGGGNAGVESGLFGSHGMVIEGGGGGLIGEGELYVPPLESVSLEDNGMTNNNNNNNNNNGNDNNNDMNKVISENSVGGNNNGNYWEVENMRMGEWELDDLMKDVPPFAFLDFQVE</sequence>
<comment type="subcellular location">
    <subcellularLocation>
        <location evidence="1">Nucleus</location>
    </subcellularLocation>
</comment>
<dbReference type="PROSITE" id="PS50090">
    <property type="entry name" value="MYB_LIKE"/>
    <property type="match status" value="2"/>
</dbReference>
<keyword evidence="4" id="KW-0238">DNA-binding</keyword>
<dbReference type="GO" id="GO:0045893">
    <property type="term" value="P:positive regulation of DNA-templated transcription"/>
    <property type="evidence" value="ECO:0007669"/>
    <property type="project" value="UniProtKB-ARBA"/>
</dbReference>
<keyword evidence="3" id="KW-0805">Transcription regulation</keyword>
<feature type="region of interest" description="Disordered" evidence="8">
    <location>
        <begin position="252"/>
        <end position="285"/>
    </location>
</feature>
<keyword evidence="11" id="KW-1185">Reference proteome</keyword>
<evidence type="ECO:0000256" key="4">
    <source>
        <dbReference type="ARBA" id="ARBA00023125"/>
    </source>
</evidence>
<feature type="domain" description="Myb-like" evidence="9">
    <location>
        <begin position="21"/>
        <end position="73"/>
    </location>
</feature>
<dbReference type="PANTHER" id="PTHR47997">
    <property type="entry name" value="MYB DOMAIN PROTEIN 55"/>
    <property type="match status" value="1"/>
</dbReference>
<evidence type="ECO:0000256" key="6">
    <source>
        <dbReference type="ARBA" id="ARBA00023163"/>
    </source>
</evidence>
<evidence type="ECO:0000259" key="10">
    <source>
        <dbReference type="PROSITE" id="PS51294"/>
    </source>
</evidence>
<feature type="domain" description="Myb-like" evidence="9">
    <location>
        <begin position="74"/>
        <end position="124"/>
    </location>
</feature>
<evidence type="ECO:0000313" key="12">
    <source>
        <dbReference type="RefSeq" id="XP_039117951.1"/>
    </source>
</evidence>
<proteinExistence type="predicted"/>
<dbReference type="CDD" id="cd00167">
    <property type="entry name" value="SANT"/>
    <property type="match status" value="2"/>
</dbReference>
<dbReference type="InterPro" id="IPR051953">
    <property type="entry name" value="Plant_SW-associated_TFs"/>
</dbReference>
<feature type="domain" description="HTH myb-type" evidence="10">
    <location>
        <begin position="74"/>
        <end position="128"/>
    </location>
</feature>